<dbReference type="AlphaFoldDB" id="A0A8I2YLB4"/>
<proteinExistence type="predicted"/>
<accession>A0A8I2YLB4</accession>
<dbReference type="Proteomes" id="UP000683000">
    <property type="component" value="Unassembled WGS sequence"/>
</dbReference>
<protein>
    <submittedName>
        <fullName evidence="1">Uncharacterized protein</fullName>
    </submittedName>
</protein>
<evidence type="ECO:0000313" key="2">
    <source>
        <dbReference type="Proteomes" id="UP000683000"/>
    </source>
</evidence>
<gene>
    <name evidence="1" type="ORF">JVT61DRAFT_3959</name>
</gene>
<comment type="caution">
    <text evidence="1">The sequence shown here is derived from an EMBL/GenBank/DDBJ whole genome shotgun (WGS) entry which is preliminary data.</text>
</comment>
<dbReference type="EMBL" id="JAGFBS010000017">
    <property type="protein sequence ID" value="KAG6374599.1"/>
    <property type="molecule type" value="Genomic_DNA"/>
</dbReference>
<organism evidence="1 2">
    <name type="scientific">Boletus reticuloceps</name>
    <dbReference type="NCBI Taxonomy" id="495285"/>
    <lineage>
        <taxon>Eukaryota</taxon>
        <taxon>Fungi</taxon>
        <taxon>Dikarya</taxon>
        <taxon>Basidiomycota</taxon>
        <taxon>Agaricomycotina</taxon>
        <taxon>Agaricomycetes</taxon>
        <taxon>Agaricomycetidae</taxon>
        <taxon>Boletales</taxon>
        <taxon>Boletineae</taxon>
        <taxon>Boletaceae</taxon>
        <taxon>Boletoideae</taxon>
        <taxon>Boletus</taxon>
    </lineage>
</organism>
<sequence length="100" mass="11212">MSNTLNKLLVLTMPNPNAAKKEVLLAVYNDAAGHLIDLLNCAPDNKSELMDEQEMWIVQWEKAMEALLSTSLAISEAGLVLSLEDNMRQAIRQGERWTEL</sequence>
<name>A0A8I2YLB4_9AGAM</name>
<dbReference type="OrthoDB" id="2681790at2759"/>
<reference evidence="1" key="1">
    <citation type="submission" date="2021-03" db="EMBL/GenBank/DDBJ databases">
        <title>Evolutionary innovations through gain and loss of genes in the ectomycorrhizal Boletales.</title>
        <authorList>
            <person name="Wu G."/>
            <person name="Miyauchi S."/>
            <person name="Morin E."/>
            <person name="Yang Z.-L."/>
            <person name="Xu J."/>
            <person name="Martin F.M."/>
        </authorList>
    </citation>
    <scope>NUCLEOTIDE SEQUENCE</scope>
    <source>
        <strain evidence="1">BR01</strain>
    </source>
</reference>
<evidence type="ECO:0000313" key="1">
    <source>
        <dbReference type="EMBL" id="KAG6374599.1"/>
    </source>
</evidence>
<keyword evidence="2" id="KW-1185">Reference proteome</keyword>